<dbReference type="Pfam" id="PF13639">
    <property type="entry name" value="zf-RING_2"/>
    <property type="match status" value="1"/>
</dbReference>
<reference evidence="7 8" key="1">
    <citation type="journal article" date="2012" name="Genome Biol.">
        <title>Genome and low-iron response of an oceanic diatom adapted to chronic iron limitation.</title>
        <authorList>
            <person name="Lommer M."/>
            <person name="Specht M."/>
            <person name="Roy A.S."/>
            <person name="Kraemer L."/>
            <person name="Andreson R."/>
            <person name="Gutowska M.A."/>
            <person name="Wolf J."/>
            <person name="Bergner S.V."/>
            <person name="Schilhabel M.B."/>
            <person name="Klostermeier U.C."/>
            <person name="Beiko R.G."/>
            <person name="Rosenstiel P."/>
            <person name="Hippler M."/>
            <person name="Laroche J."/>
        </authorList>
    </citation>
    <scope>NUCLEOTIDE SEQUENCE [LARGE SCALE GENOMIC DNA]</scope>
    <source>
        <strain evidence="7 8">CCMP1005</strain>
    </source>
</reference>
<feature type="region of interest" description="Disordered" evidence="5">
    <location>
        <begin position="84"/>
        <end position="193"/>
    </location>
</feature>
<dbReference type="CDD" id="cd16454">
    <property type="entry name" value="RING-H2_PA-TM-RING"/>
    <property type="match status" value="1"/>
</dbReference>
<dbReference type="PANTHER" id="PTHR14155">
    <property type="entry name" value="RING FINGER DOMAIN-CONTAINING"/>
    <property type="match status" value="1"/>
</dbReference>
<keyword evidence="2 4" id="KW-0863">Zinc-finger</keyword>
<dbReference type="Proteomes" id="UP000266841">
    <property type="component" value="Unassembled WGS sequence"/>
</dbReference>
<dbReference type="EMBL" id="AGNL01047798">
    <property type="protein sequence ID" value="EJK46368.1"/>
    <property type="molecule type" value="Genomic_DNA"/>
</dbReference>
<dbReference type="InterPro" id="IPR001841">
    <property type="entry name" value="Znf_RING"/>
</dbReference>
<dbReference type="OrthoDB" id="49063at2759"/>
<keyword evidence="1" id="KW-0479">Metal-binding</keyword>
<feature type="compositionally biased region" description="Polar residues" evidence="5">
    <location>
        <begin position="874"/>
        <end position="886"/>
    </location>
</feature>
<evidence type="ECO:0000259" key="6">
    <source>
        <dbReference type="PROSITE" id="PS50089"/>
    </source>
</evidence>
<dbReference type="OMA" id="FCLEDFI"/>
<feature type="compositionally biased region" description="Polar residues" evidence="5">
    <location>
        <begin position="137"/>
        <end position="160"/>
    </location>
</feature>
<accession>K0R1M9</accession>
<feature type="compositionally biased region" description="Low complexity" evidence="5">
    <location>
        <begin position="113"/>
        <end position="128"/>
    </location>
</feature>
<dbReference type="SUPFAM" id="SSF57850">
    <property type="entry name" value="RING/U-box"/>
    <property type="match status" value="1"/>
</dbReference>
<sequence length="1045" mass="115756">MTRRNRELSRFGRNTPLPRISLLLFLLFTHFSITPTWSVIYIEEINGAVKYDKLSEPPPSSIGDGWSEEDLLGYRLGTPDHYLREGGESSIGSGGVGATTHIDESGSSNDTATVSSPSNVTSPSVNVVDFEGGNITEPAQHSTVNIDEDSANISSPSEAATSVGEAAVEDKSESESGAVSEIDATGSSNSNNNNNSIGASFFDFFDKEDFFAGVNGDQDVESQENETISIFERSLENQDETGSQPPTASPSVSRLPTRVPSILPEITGAYTDHYPPHSAQHSHSQTYFELFNYFDDLKLLAGEGLRSEKLVFYDSKQAGFGSDLGPRGNAIFANIMLPPRWTFGYRKVGVEGDQVENTDAEAVRRILQTGETQGKHNSTHLFNTDDTIDKHEANACADVCLEILPSQHCPPGLELKVMPNCLDAQLGQLCEGDGECGTTNTLDNCFEHNDVYYKRACNETLAEELDHSDFGEIVDNVMKNETIDSVTATFLENGTLDSDNDIVGGPPAFVNEMEDSFEFDTSIADYFCLEDFIQWRRDQKDEPKASSVQQSPLTPYFMPNPNSIESSRSIAIMAKRGRCSFESKARMAMVFNDLFIQSGRDSHIDAIIVYNNGTRLDNNTSERLIEMNRIRQQRPQVEGDIRVGLLYIATPSGLDLLDRIRQRYIHTGLNPYLDVPMLAARRLRVDEATVDDGQRDHIVGESFDETYHDPRVTHGWFFPATLSKFCLECGPKQGYGFLTSSRVDKNEGDDVVPVIPPYSGHSPDDYFAQPWLEVIRKVMVAILIVLLLGPLVLAAKRWHTVGGTVRISTDERGRRHLLLVSPSLEVFVNGAPGSIELNGTKLDRAQVYGLPEIEYAGSNEENVGGGQDQGDELSGQSPTHISNAASPDSGRSGRYVSSSSCSICLEDFEVGEKVRLLPRCQHFYHTECVLPWLTERQGCCPMCKTPVLPESRQRSTQRRRQRRRLRRPDSDDPDLDLDISSAEEAQFVRSLFSRDLEDDSEHNQEDDIIGTAIIASIDSVDEEQGRVRVVTPPQSPNVNEEQTER</sequence>
<dbReference type="Gene3D" id="3.30.40.10">
    <property type="entry name" value="Zinc/RING finger domain, C3HC4 (zinc finger)"/>
    <property type="match status" value="1"/>
</dbReference>
<dbReference type="InterPro" id="IPR013083">
    <property type="entry name" value="Znf_RING/FYVE/PHD"/>
</dbReference>
<evidence type="ECO:0000256" key="3">
    <source>
        <dbReference type="ARBA" id="ARBA00022833"/>
    </source>
</evidence>
<keyword evidence="8" id="KW-1185">Reference proteome</keyword>
<feature type="region of interest" description="Disordered" evidence="5">
    <location>
        <begin position="540"/>
        <end position="560"/>
    </location>
</feature>
<evidence type="ECO:0000256" key="5">
    <source>
        <dbReference type="SAM" id="MobiDB-lite"/>
    </source>
</evidence>
<feature type="compositionally biased region" description="Polar residues" evidence="5">
    <location>
        <begin position="240"/>
        <end position="254"/>
    </location>
</feature>
<evidence type="ECO:0000313" key="7">
    <source>
        <dbReference type="EMBL" id="EJK46368.1"/>
    </source>
</evidence>
<feature type="compositionally biased region" description="Polar residues" evidence="5">
    <location>
        <begin position="1036"/>
        <end position="1045"/>
    </location>
</feature>
<dbReference type="GO" id="GO:0008270">
    <property type="term" value="F:zinc ion binding"/>
    <property type="evidence" value="ECO:0007669"/>
    <property type="project" value="UniProtKB-KW"/>
</dbReference>
<dbReference type="InterPro" id="IPR053238">
    <property type="entry name" value="RING-H2_zinc_finger"/>
</dbReference>
<organism evidence="7 8">
    <name type="scientific">Thalassiosira oceanica</name>
    <name type="common">Marine diatom</name>
    <dbReference type="NCBI Taxonomy" id="159749"/>
    <lineage>
        <taxon>Eukaryota</taxon>
        <taxon>Sar</taxon>
        <taxon>Stramenopiles</taxon>
        <taxon>Ochrophyta</taxon>
        <taxon>Bacillariophyta</taxon>
        <taxon>Coscinodiscophyceae</taxon>
        <taxon>Thalassiosirophycidae</taxon>
        <taxon>Thalassiosirales</taxon>
        <taxon>Thalassiosiraceae</taxon>
        <taxon>Thalassiosira</taxon>
    </lineage>
</organism>
<evidence type="ECO:0000256" key="4">
    <source>
        <dbReference type="PROSITE-ProRule" id="PRU00175"/>
    </source>
</evidence>
<feature type="region of interest" description="Disordered" evidence="5">
    <location>
        <begin position="859"/>
        <end position="893"/>
    </location>
</feature>
<gene>
    <name evidence="7" type="ORF">THAOC_34967</name>
</gene>
<feature type="region of interest" description="Disordered" evidence="5">
    <location>
        <begin position="235"/>
        <end position="256"/>
    </location>
</feature>
<evidence type="ECO:0000256" key="2">
    <source>
        <dbReference type="ARBA" id="ARBA00022771"/>
    </source>
</evidence>
<feature type="region of interest" description="Disordered" evidence="5">
    <location>
        <begin position="1022"/>
        <end position="1045"/>
    </location>
</feature>
<dbReference type="PROSITE" id="PS50089">
    <property type="entry name" value="ZF_RING_2"/>
    <property type="match status" value="1"/>
</dbReference>
<comment type="caution">
    <text evidence="7">The sequence shown here is derived from an EMBL/GenBank/DDBJ whole genome shotgun (WGS) entry which is preliminary data.</text>
</comment>
<feature type="region of interest" description="Disordered" evidence="5">
    <location>
        <begin position="944"/>
        <end position="980"/>
    </location>
</feature>
<dbReference type="eggNOG" id="KOG4628">
    <property type="taxonomic scope" value="Eukaryota"/>
</dbReference>
<protein>
    <recommendedName>
        <fullName evidence="6">RING-type domain-containing protein</fullName>
    </recommendedName>
</protein>
<feature type="compositionally biased region" description="Basic residues" evidence="5">
    <location>
        <begin position="955"/>
        <end position="966"/>
    </location>
</feature>
<name>K0R1M9_THAOC</name>
<evidence type="ECO:0000313" key="8">
    <source>
        <dbReference type="Proteomes" id="UP000266841"/>
    </source>
</evidence>
<feature type="domain" description="RING-type" evidence="6">
    <location>
        <begin position="901"/>
        <end position="944"/>
    </location>
</feature>
<dbReference type="SMART" id="SM00184">
    <property type="entry name" value="RING"/>
    <property type="match status" value="1"/>
</dbReference>
<evidence type="ECO:0000256" key="1">
    <source>
        <dbReference type="ARBA" id="ARBA00022723"/>
    </source>
</evidence>
<keyword evidence="3" id="KW-0862">Zinc</keyword>
<dbReference type="PANTHER" id="PTHR14155:SF632">
    <property type="entry name" value="RING-H2 FINGER PROTEIN ATL17-RELATED"/>
    <property type="match status" value="1"/>
</dbReference>
<proteinExistence type="predicted"/>
<dbReference type="AlphaFoldDB" id="K0R1M9"/>